<evidence type="ECO:0000313" key="3">
    <source>
        <dbReference type="Proteomes" id="UP000249239"/>
    </source>
</evidence>
<dbReference type="EMBL" id="QKZK01000014">
    <property type="protein sequence ID" value="PZX16081.1"/>
    <property type="molecule type" value="Genomic_DNA"/>
</dbReference>
<evidence type="ECO:0000256" key="1">
    <source>
        <dbReference type="SAM" id="SignalP"/>
    </source>
</evidence>
<name>A0A2W7N7H9_9BACT</name>
<comment type="caution">
    <text evidence="2">The sequence shown here is derived from an EMBL/GenBank/DDBJ whole genome shotgun (WGS) entry which is preliminary data.</text>
</comment>
<sequence>MKKLFLFAAVVAVMAIGFQSCKSAQDCPAYSNANTELPAHHA</sequence>
<dbReference type="AlphaFoldDB" id="A0A2W7N7H9"/>
<dbReference type="RefSeq" id="WP_262509759.1">
    <property type="nucleotide sequence ID" value="NZ_QKZK01000014.1"/>
</dbReference>
<dbReference type="PROSITE" id="PS51257">
    <property type="entry name" value="PROKAR_LIPOPROTEIN"/>
    <property type="match status" value="1"/>
</dbReference>
<gene>
    <name evidence="2" type="ORF">LX69_01955</name>
</gene>
<evidence type="ECO:0008006" key="4">
    <source>
        <dbReference type="Google" id="ProtNLM"/>
    </source>
</evidence>
<proteinExistence type="predicted"/>
<organism evidence="2 3">
    <name type="scientific">Breznakibacter xylanolyticus</name>
    <dbReference type="NCBI Taxonomy" id="990"/>
    <lineage>
        <taxon>Bacteria</taxon>
        <taxon>Pseudomonadati</taxon>
        <taxon>Bacteroidota</taxon>
        <taxon>Bacteroidia</taxon>
        <taxon>Marinilabiliales</taxon>
        <taxon>Marinilabiliaceae</taxon>
        <taxon>Breznakibacter</taxon>
    </lineage>
</organism>
<feature type="signal peptide" evidence="1">
    <location>
        <begin position="1"/>
        <end position="24"/>
    </location>
</feature>
<keyword evidence="3" id="KW-1185">Reference proteome</keyword>
<feature type="chain" id="PRO_5016165979" description="Lipoprotein" evidence="1">
    <location>
        <begin position="25"/>
        <end position="42"/>
    </location>
</feature>
<evidence type="ECO:0000313" key="2">
    <source>
        <dbReference type="EMBL" id="PZX16081.1"/>
    </source>
</evidence>
<reference evidence="2 3" key="1">
    <citation type="submission" date="2018-06" db="EMBL/GenBank/DDBJ databases">
        <title>Genomic Encyclopedia of Archaeal and Bacterial Type Strains, Phase II (KMG-II): from individual species to whole genera.</title>
        <authorList>
            <person name="Goeker M."/>
        </authorList>
    </citation>
    <scope>NUCLEOTIDE SEQUENCE [LARGE SCALE GENOMIC DNA]</scope>
    <source>
        <strain evidence="2 3">DSM 6779</strain>
    </source>
</reference>
<accession>A0A2W7N7H9</accession>
<keyword evidence="1" id="KW-0732">Signal</keyword>
<dbReference type="Proteomes" id="UP000249239">
    <property type="component" value="Unassembled WGS sequence"/>
</dbReference>
<protein>
    <recommendedName>
        <fullName evidence="4">Lipoprotein</fullName>
    </recommendedName>
</protein>